<comment type="caution">
    <text evidence="2">The sequence shown here is derived from an EMBL/GenBank/DDBJ whole genome shotgun (WGS) entry which is preliminary data.</text>
</comment>
<reference evidence="2 3" key="1">
    <citation type="submission" date="2017-08" db="EMBL/GenBank/DDBJ databases">
        <title>Analysis of Fusobacterium persistence and antibiotic response in human colorectal.</title>
        <authorList>
            <person name="Bullman S."/>
        </authorList>
    </citation>
    <scope>NUCLEOTIDE SEQUENCE [LARGE SCALE GENOMIC DNA]</scope>
    <source>
        <strain evidence="2 3">P2_CP</strain>
    </source>
</reference>
<gene>
    <name evidence="2" type="ORF">CI114_02805</name>
</gene>
<protein>
    <recommendedName>
        <fullName evidence="1">YopX protein domain-containing protein</fullName>
    </recommendedName>
</protein>
<dbReference type="InterPro" id="IPR023385">
    <property type="entry name" value="YopX-like_C"/>
</dbReference>
<dbReference type="Pfam" id="PF09643">
    <property type="entry name" value="YopX"/>
    <property type="match status" value="1"/>
</dbReference>
<evidence type="ECO:0000313" key="2">
    <source>
        <dbReference type="EMBL" id="PIM93103.1"/>
    </source>
</evidence>
<feature type="domain" description="YopX protein" evidence="1">
    <location>
        <begin position="35"/>
        <end position="142"/>
    </location>
</feature>
<evidence type="ECO:0000259" key="1">
    <source>
        <dbReference type="Pfam" id="PF09643"/>
    </source>
</evidence>
<accession>A0A2G9FM92</accession>
<proteinExistence type="predicted"/>
<evidence type="ECO:0000313" key="3">
    <source>
        <dbReference type="Proteomes" id="UP000230719"/>
    </source>
</evidence>
<dbReference type="InterPro" id="IPR019096">
    <property type="entry name" value="YopX_protein"/>
</dbReference>
<dbReference type="EMBL" id="NPND01000005">
    <property type="protein sequence ID" value="PIM93103.1"/>
    <property type="molecule type" value="Genomic_DNA"/>
</dbReference>
<organism evidence="2 3">
    <name type="scientific">Fusobacterium animalis</name>
    <dbReference type="NCBI Taxonomy" id="76859"/>
    <lineage>
        <taxon>Bacteria</taxon>
        <taxon>Fusobacteriati</taxon>
        <taxon>Fusobacteriota</taxon>
        <taxon>Fusobacteriia</taxon>
        <taxon>Fusobacteriales</taxon>
        <taxon>Fusobacteriaceae</taxon>
        <taxon>Fusobacterium</taxon>
    </lineage>
</organism>
<dbReference type="RefSeq" id="WP_158410123.1">
    <property type="nucleotide sequence ID" value="NZ_CP056023.1"/>
</dbReference>
<dbReference type="Proteomes" id="UP000230719">
    <property type="component" value="Unassembled WGS sequence"/>
</dbReference>
<dbReference type="AlphaFoldDB" id="A0A2G9FM92"/>
<name>A0A2G9FM92_9FUSO</name>
<dbReference type="SUPFAM" id="SSF159006">
    <property type="entry name" value="YopX-like"/>
    <property type="match status" value="1"/>
</dbReference>
<sequence length="146" mass="17267">MREIKFRVYLDKMYYQNEYVEYDTNLAGIDFLNKIVTFAGYTDGEEEDSFERYSFDENNILYKKDLKIMQYTGLKDKNNKEIYEGDILSDGNDEKPYKVIFENGSFRAEFEGDFEEYSFDLIDVVAQGCEIVGNIYENSELLGEER</sequence>
<dbReference type="Gene3D" id="2.30.30.290">
    <property type="entry name" value="YopX-like domains"/>
    <property type="match status" value="1"/>
</dbReference>